<protein>
    <recommendedName>
        <fullName evidence="5 15">Cytidine deaminase</fullName>
        <ecNumber evidence="4 15">3.5.4.5</ecNumber>
    </recommendedName>
    <alternativeName>
        <fullName evidence="9 15">Cytidine aminohydrolase</fullName>
    </alternativeName>
</protein>
<dbReference type="PANTHER" id="PTHR11644:SF2">
    <property type="entry name" value="CYTIDINE DEAMINASE"/>
    <property type="match status" value="1"/>
</dbReference>
<reference evidence="17 18" key="1">
    <citation type="submission" date="2018-11" db="EMBL/GenBank/DDBJ databases">
        <title>Genome sequencing of Paenibacillus lentus DSM25539(T).</title>
        <authorList>
            <person name="Kook J.-K."/>
            <person name="Park S.-N."/>
            <person name="Lim Y.K."/>
        </authorList>
    </citation>
    <scope>NUCLEOTIDE SEQUENCE [LARGE SCALE GENOMIC DNA]</scope>
    <source>
        <strain evidence="17 18">DSM 25539</strain>
    </source>
</reference>
<feature type="active site" description="Proton donor" evidence="12">
    <location>
        <position position="72"/>
    </location>
</feature>
<dbReference type="InterPro" id="IPR002125">
    <property type="entry name" value="CMP_dCMP_dom"/>
</dbReference>
<dbReference type="InterPro" id="IPR006262">
    <property type="entry name" value="Cyt_deam_tetra"/>
</dbReference>
<evidence type="ECO:0000313" key="18">
    <source>
        <dbReference type="Proteomes" id="UP000273145"/>
    </source>
</evidence>
<dbReference type="OrthoDB" id="9795347at2"/>
<evidence type="ECO:0000256" key="5">
    <source>
        <dbReference type="ARBA" id="ARBA00018266"/>
    </source>
</evidence>
<dbReference type="Gene3D" id="3.40.140.10">
    <property type="entry name" value="Cytidine Deaminase, domain 2"/>
    <property type="match status" value="1"/>
</dbReference>
<keyword evidence="7 15" id="KW-0378">Hydrolase</keyword>
<dbReference type="InterPro" id="IPR050202">
    <property type="entry name" value="Cyt/Deoxycyt_deaminase"/>
</dbReference>
<gene>
    <name evidence="17" type="ORF">EIM92_12340</name>
</gene>
<dbReference type="InterPro" id="IPR016192">
    <property type="entry name" value="APOBEC/CMP_deaminase_Zn-bd"/>
</dbReference>
<comment type="similarity">
    <text evidence="3 15">Belongs to the cytidine and deoxycytidylate deaminase family.</text>
</comment>
<comment type="catalytic activity">
    <reaction evidence="10 15">
        <text>2'-deoxycytidine + H2O + H(+) = 2'-deoxyuridine + NH4(+)</text>
        <dbReference type="Rhea" id="RHEA:13433"/>
        <dbReference type="ChEBI" id="CHEBI:15377"/>
        <dbReference type="ChEBI" id="CHEBI:15378"/>
        <dbReference type="ChEBI" id="CHEBI:15698"/>
        <dbReference type="ChEBI" id="CHEBI:16450"/>
        <dbReference type="ChEBI" id="CHEBI:28938"/>
        <dbReference type="EC" id="3.5.4.5"/>
    </reaction>
</comment>
<comment type="catalytic activity">
    <reaction evidence="11 15">
        <text>cytidine + H2O + H(+) = uridine + NH4(+)</text>
        <dbReference type="Rhea" id="RHEA:16069"/>
        <dbReference type="ChEBI" id="CHEBI:15377"/>
        <dbReference type="ChEBI" id="CHEBI:15378"/>
        <dbReference type="ChEBI" id="CHEBI:16704"/>
        <dbReference type="ChEBI" id="CHEBI:17562"/>
        <dbReference type="ChEBI" id="CHEBI:28938"/>
        <dbReference type="EC" id="3.5.4.5"/>
    </reaction>
</comment>
<dbReference type="PROSITE" id="PS00903">
    <property type="entry name" value="CYT_DCMP_DEAMINASES_1"/>
    <property type="match status" value="1"/>
</dbReference>
<evidence type="ECO:0000256" key="10">
    <source>
        <dbReference type="ARBA" id="ARBA00049252"/>
    </source>
</evidence>
<dbReference type="AlphaFoldDB" id="A0A3S8S1R6"/>
<dbReference type="GO" id="GO:0008270">
    <property type="term" value="F:zinc ion binding"/>
    <property type="evidence" value="ECO:0007669"/>
    <property type="project" value="UniProtKB-UniRule"/>
</dbReference>
<evidence type="ECO:0000256" key="11">
    <source>
        <dbReference type="ARBA" id="ARBA00049558"/>
    </source>
</evidence>
<evidence type="ECO:0000256" key="14">
    <source>
        <dbReference type="PIRSR" id="PIRSR606262-3"/>
    </source>
</evidence>
<dbReference type="GO" id="GO:0004126">
    <property type="term" value="F:cytidine deaminase activity"/>
    <property type="evidence" value="ECO:0007669"/>
    <property type="project" value="UniProtKB-UniRule"/>
</dbReference>
<dbReference type="PROSITE" id="PS51747">
    <property type="entry name" value="CYT_DCMP_DEAMINASES_2"/>
    <property type="match status" value="1"/>
</dbReference>
<dbReference type="KEGG" id="plen:EIM92_12340"/>
<comment type="cofactor">
    <cofactor evidence="1 14 15">
        <name>Zn(2+)</name>
        <dbReference type="ChEBI" id="CHEBI:29105"/>
    </cofactor>
</comment>
<organism evidence="17 18">
    <name type="scientific">Paenibacillus lentus</name>
    <dbReference type="NCBI Taxonomy" id="1338368"/>
    <lineage>
        <taxon>Bacteria</taxon>
        <taxon>Bacillati</taxon>
        <taxon>Bacillota</taxon>
        <taxon>Bacilli</taxon>
        <taxon>Bacillales</taxon>
        <taxon>Paenibacillaceae</taxon>
        <taxon>Paenibacillus</taxon>
    </lineage>
</organism>
<dbReference type="NCBIfam" id="NF004064">
    <property type="entry name" value="PRK05578.1"/>
    <property type="match status" value="1"/>
</dbReference>
<evidence type="ECO:0000256" key="7">
    <source>
        <dbReference type="ARBA" id="ARBA00022801"/>
    </source>
</evidence>
<name>A0A3S8S1R6_9BACL</name>
<dbReference type="Proteomes" id="UP000273145">
    <property type="component" value="Chromosome"/>
</dbReference>
<dbReference type="NCBIfam" id="TIGR01354">
    <property type="entry name" value="cyt_deam_tetra"/>
    <property type="match status" value="1"/>
</dbReference>
<evidence type="ECO:0000256" key="13">
    <source>
        <dbReference type="PIRSR" id="PIRSR606262-2"/>
    </source>
</evidence>
<evidence type="ECO:0000256" key="1">
    <source>
        <dbReference type="ARBA" id="ARBA00001947"/>
    </source>
</evidence>
<evidence type="ECO:0000256" key="12">
    <source>
        <dbReference type="PIRSR" id="PIRSR606262-1"/>
    </source>
</evidence>
<keyword evidence="6 14" id="KW-0479">Metal-binding</keyword>
<evidence type="ECO:0000256" key="15">
    <source>
        <dbReference type="RuleBase" id="RU364006"/>
    </source>
</evidence>
<evidence type="ECO:0000259" key="16">
    <source>
        <dbReference type="PROSITE" id="PS51747"/>
    </source>
</evidence>
<evidence type="ECO:0000256" key="3">
    <source>
        <dbReference type="ARBA" id="ARBA00006576"/>
    </source>
</evidence>
<keyword evidence="8 14" id="KW-0862">Zinc</keyword>
<feature type="binding site" evidence="14">
    <location>
        <position position="70"/>
    </location>
    <ligand>
        <name>Zn(2+)</name>
        <dbReference type="ChEBI" id="CHEBI:29105"/>
        <note>catalytic</note>
    </ligand>
</feature>
<dbReference type="RefSeq" id="WP_125085157.1">
    <property type="nucleotide sequence ID" value="NZ_CP034248.1"/>
</dbReference>
<sequence length="152" mass="16342">MTNCEREIFLSPEEMMTMENTNLLLEAIKARAAAYTPYSGFAVGAALLDADGHVHHGCNIENAAYGPTNCAERTALFRAIADGLAPRSFQALAVIGETDEPITPCGVCRQVMLELCRPDMPVILGNMKGDVRETTVAELLPDAFGPSDLQKA</sequence>
<feature type="binding site" evidence="14">
    <location>
        <position position="108"/>
    </location>
    <ligand>
        <name>Zn(2+)</name>
        <dbReference type="ChEBI" id="CHEBI:29105"/>
        <note>catalytic</note>
    </ligand>
</feature>
<evidence type="ECO:0000256" key="6">
    <source>
        <dbReference type="ARBA" id="ARBA00022723"/>
    </source>
</evidence>
<dbReference type="GO" id="GO:0072527">
    <property type="term" value="P:pyrimidine-containing compound metabolic process"/>
    <property type="evidence" value="ECO:0007669"/>
    <property type="project" value="UniProtKB-ARBA"/>
</dbReference>
<feature type="binding site" evidence="13">
    <location>
        <begin position="59"/>
        <end position="65"/>
    </location>
    <ligand>
        <name>substrate</name>
    </ligand>
</feature>
<comment type="function">
    <text evidence="2 15">This enzyme scavenges exogenous and endogenous cytidine and 2'-deoxycytidine for UMP synthesis.</text>
</comment>
<dbReference type="FunFam" id="3.40.140.10:FF:000008">
    <property type="entry name" value="Cytidine deaminase"/>
    <property type="match status" value="1"/>
</dbReference>
<evidence type="ECO:0000256" key="2">
    <source>
        <dbReference type="ARBA" id="ARBA00003949"/>
    </source>
</evidence>
<proteinExistence type="inferred from homology"/>
<dbReference type="InterPro" id="IPR016193">
    <property type="entry name" value="Cytidine_deaminase-like"/>
</dbReference>
<evidence type="ECO:0000256" key="8">
    <source>
        <dbReference type="ARBA" id="ARBA00022833"/>
    </source>
</evidence>
<evidence type="ECO:0000256" key="4">
    <source>
        <dbReference type="ARBA" id="ARBA00012783"/>
    </source>
</evidence>
<evidence type="ECO:0000313" key="17">
    <source>
        <dbReference type="EMBL" id="AZK49014.1"/>
    </source>
</evidence>
<feature type="domain" description="CMP/dCMP-type deaminase" evidence="16">
    <location>
        <begin position="18"/>
        <end position="147"/>
    </location>
</feature>
<dbReference type="PANTHER" id="PTHR11644">
    <property type="entry name" value="CYTIDINE DEAMINASE"/>
    <property type="match status" value="1"/>
</dbReference>
<dbReference type="Pfam" id="PF00383">
    <property type="entry name" value="dCMP_cyt_deam_1"/>
    <property type="match status" value="1"/>
</dbReference>
<dbReference type="SUPFAM" id="SSF53927">
    <property type="entry name" value="Cytidine deaminase-like"/>
    <property type="match status" value="1"/>
</dbReference>
<feature type="binding site" evidence="14">
    <location>
        <position position="105"/>
    </location>
    <ligand>
        <name>Zn(2+)</name>
        <dbReference type="ChEBI" id="CHEBI:29105"/>
        <note>catalytic</note>
    </ligand>
</feature>
<dbReference type="EMBL" id="CP034248">
    <property type="protein sequence ID" value="AZK49014.1"/>
    <property type="molecule type" value="Genomic_DNA"/>
</dbReference>
<dbReference type="GO" id="GO:0055086">
    <property type="term" value="P:nucleobase-containing small molecule metabolic process"/>
    <property type="evidence" value="ECO:0007669"/>
    <property type="project" value="UniProtKB-ARBA"/>
</dbReference>
<evidence type="ECO:0000256" key="9">
    <source>
        <dbReference type="ARBA" id="ARBA00032005"/>
    </source>
</evidence>
<dbReference type="GO" id="GO:0005829">
    <property type="term" value="C:cytosol"/>
    <property type="evidence" value="ECO:0007669"/>
    <property type="project" value="TreeGrafter"/>
</dbReference>
<dbReference type="EC" id="3.5.4.5" evidence="4 15"/>
<accession>A0A3S8S1R6</accession>
<keyword evidence="18" id="KW-1185">Reference proteome</keyword>
<dbReference type="GO" id="GO:0042802">
    <property type="term" value="F:identical protein binding"/>
    <property type="evidence" value="ECO:0007669"/>
    <property type="project" value="UniProtKB-ARBA"/>
</dbReference>
<dbReference type="CDD" id="cd01283">
    <property type="entry name" value="cytidine_deaminase"/>
    <property type="match status" value="1"/>
</dbReference>